<dbReference type="CDD" id="cd01435">
    <property type="entry name" value="RNAP_I_RPA1_N"/>
    <property type="match status" value="1"/>
</dbReference>
<keyword evidence="10" id="KW-0804">Transcription</keyword>
<dbReference type="InterPro" id="IPR015699">
    <property type="entry name" value="DNA-dir_RNA_pol1_lsu_N"/>
</dbReference>
<dbReference type="Gene3D" id="3.30.1490.180">
    <property type="entry name" value="RNA polymerase ii"/>
    <property type="match status" value="1"/>
</dbReference>
<dbReference type="GO" id="GO:0046872">
    <property type="term" value="F:metal ion binding"/>
    <property type="evidence" value="ECO:0007669"/>
    <property type="project" value="UniProtKB-KW"/>
</dbReference>
<dbReference type="InterPro" id="IPR007066">
    <property type="entry name" value="RNA_pol_Rpb1_3"/>
</dbReference>
<feature type="domain" description="RNA polymerase N-terminal" evidence="14">
    <location>
        <begin position="275"/>
        <end position="619"/>
    </location>
</feature>
<feature type="compositionally biased region" description="Low complexity" evidence="13">
    <location>
        <begin position="333"/>
        <end position="346"/>
    </location>
</feature>
<dbReference type="InterPro" id="IPR045867">
    <property type="entry name" value="DNA-dir_RpoC_beta_prime"/>
</dbReference>
<dbReference type="FunFam" id="3.30.1490.180:FF:000003">
    <property type="entry name" value="DNA-directed RNA polymerase subunit"/>
    <property type="match status" value="1"/>
</dbReference>
<reference evidence="15 16" key="1">
    <citation type="journal article" name="Sci. Rep.">
        <title>Genome-scale phylogenetic analyses confirm Olpidium as the closest living zoosporic fungus to the non-flagellated, terrestrial fungi.</title>
        <authorList>
            <person name="Chang Y."/>
            <person name="Rochon D."/>
            <person name="Sekimoto S."/>
            <person name="Wang Y."/>
            <person name="Chovatia M."/>
            <person name="Sandor L."/>
            <person name="Salamov A."/>
            <person name="Grigoriev I.V."/>
            <person name="Stajich J.E."/>
            <person name="Spatafora J.W."/>
        </authorList>
    </citation>
    <scope>NUCLEOTIDE SEQUENCE [LARGE SCALE GENOMIC DNA]</scope>
    <source>
        <strain evidence="15">S191</strain>
    </source>
</reference>
<evidence type="ECO:0000256" key="8">
    <source>
        <dbReference type="ARBA" id="ARBA00022833"/>
    </source>
</evidence>
<accession>A0A8H7ZVB6</accession>
<evidence type="ECO:0000256" key="9">
    <source>
        <dbReference type="ARBA" id="ARBA00022842"/>
    </source>
</evidence>
<evidence type="ECO:0000256" key="5">
    <source>
        <dbReference type="ARBA" id="ARBA00022679"/>
    </source>
</evidence>
<dbReference type="Gene3D" id="2.40.40.20">
    <property type="match status" value="1"/>
</dbReference>
<dbReference type="Gene3D" id="1.10.274.100">
    <property type="entry name" value="RNA polymerase Rpb1, domain 3"/>
    <property type="match status" value="1"/>
</dbReference>
<evidence type="ECO:0000256" key="11">
    <source>
        <dbReference type="ARBA" id="ARBA00023242"/>
    </source>
</evidence>
<keyword evidence="9" id="KW-0460">Magnesium</keyword>
<keyword evidence="5" id="KW-0808">Transferase</keyword>
<keyword evidence="7" id="KW-0479">Metal-binding</keyword>
<evidence type="ECO:0000256" key="6">
    <source>
        <dbReference type="ARBA" id="ARBA00022695"/>
    </source>
</evidence>
<dbReference type="InterPro" id="IPR042102">
    <property type="entry name" value="RNA_pol_Rpb1_3_sf"/>
</dbReference>
<sequence>MFSLLRSACMNCHRFRMSRVEVGKAVAKLRLLDAGAVVEAGDLDAMLPKVKAKRAAAPSPAAGEEEALDPGRDEEGGGDDEEEESEDAYLRRVDDFVEKCLAGARARGRACRRRITVEEDELRRAVNDFTRRLQAKNKCENCGAHSPKYRKDGYVKIFQKPLPKKLAAQNEARKFGVKKHEEILARMRRDKPARRADSDRSDMDDDGEELPEEDGDEEVEVGAPGEDPPSEKQTLMTPMHVKGILQLLWEKEGKALDQLFGRFLPSGKRSASSAEMFFVDVVPVTPTRFRPASVMGDKVFENPKTVQLTAILNCCERLRELQASAKAKEEPEAAAAGPGTPNAAPKKPALASIVDAWIQLQSDVNALIDSTRAIPAAKNIEPVPGIRQALEKKEGLFRKHMMGKRVNYAARSVISPDPNIETSEIGVPPVFAVKLTYPEPVTYHNVKELRQAVINGPKVWPGATHVQHEDGEVTALEHLSKESRIALANQLLTPQDFKSGQEAGAGVAVRINKKVLRHLRDGDVVLMNRQPTLHKPSIMAHRVKVLPGEKTIRMHYANCNTYNADFDGDEMNMHLPQNEIARAEAMFIASNDEQYLVPTSGSPLRGLIQDHVVTGVHMTARDTFFTREQYHQVLYGALRPDEDGTGGGRVVTLPPAILKPRKLWT</sequence>
<dbReference type="OrthoDB" id="270392at2759"/>
<dbReference type="SMART" id="SM00663">
    <property type="entry name" value="RPOLA_N"/>
    <property type="match status" value="1"/>
</dbReference>
<dbReference type="FunFam" id="2.40.40.20:FF:000019">
    <property type="entry name" value="DNA-directed RNA polymerase II subunit RPB1"/>
    <property type="match status" value="1"/>
</dbReference>
<evidence type="ECO:0000256" key="2">
    <source>
        <dbReference type="ARBA" id="ARBA00006460"/>
    </source>
</evidence>
<dbReference type="EC" id="2.7.7.6" evidence="3"/>
<dbReference type="PANTHER" id="PTHR19376">
    <property type="entry name" value="DNA-DIRECTED RNA POLYMERASE"/>
    <property type="match status" value="1"/>
</dbReference>
<evidence type="ECO:0000256" key="7">
    <source>
        <dbReference type="ARBA" id="ARBA00022723"/>
    </source>
</evidence>
<keyword evidence="16" id="KW-1185">Reference proteome</keyword>
<dbReference type="AlphaFoldDB" id="A0A8H7ZVB6"/>
<comment type="subcellular location">
    <subcellularLocation>
        <location evidence="1">Nucleus</location>
    </subcellularLocation>
</comment>
<keyword evidence="11" id="KW-0539">Nucleus</keyword>
<name>A0A8H7ZVB6_9FUNG</name>
<evidence type="ECO:0000313" key="16">
    <source>
        <dbReference type="Proteomes" id="UP000673691"/>
    </source>
</evidence>
<evidence type="ECO:0000313" key="15">
    <source>
        <dbReference type="EMBL" id="KAG5460181.1"/>
    </source>
</evidence>
<keyword evidence="6" id="KW-0548">Nucleotidyltransferase</keyword>
<evidence type="ECO:0000256" key="13">
    <source>
        <dbReference type="SAM" id="MobiDB-lite"/>
    </source>
</evidence>
<dbReference type="GO" id="GO:0003677">
    <property type="term" value="F:DNA binding"/>
    <property type="evidence" value="ECO:0007669"/>
    <property type="project" value="InterPro"/>
</dbReference>
<evidence type="ECO:0000259" key="14">
    <source>
        <dbReference type="SMART" id="SM00663"/>
    </source>
</evidence>
<evidence type="ECO:0000256" key="3">
    <source>
        <dbReference type="ARBA" id="ARBA00012418"/>
    </source>
</evidence>
<keyword evidence="4" id="KW-0240">DNA-directed RNA polymerase</keyword>
<protein>
    <recommendedName>
        <fullName evidence="3">DNA-directed RNA polymerase</fullName>
        <ecNumber evidence="3">2.7.7.6</ecNumber>
    </recommendedName>
</protein>
<proteinExistence type="inferred from homology"/>
<comment type="caution">
    <text evidence="15">The sequence shown here is derived from an EMBL/GenBank/DDBJ whole genome shotgun (WGS) entry which is preliminary data.</text>
</comment>
<dbReference type="InterPro" id="IPR006592">
    <property type="entry name" value="RNA_pol_N"/>
</dbReference>
<feature type="compositionally biased region" description="Acidic residues" evidence="13">
    <location>
        <begin position="202"/>
        <end position="220"/>
    </location>
</feature>
<dbReference type="Pfam" id="PF04983">
    <property type="entry name" value="RNA_pol_Rpb1_3"/>
    <property type="match status" value="1"/>
</dbReference>
<dbReference type="GO" id="GO:0005736">
    <property type="term" value="C:RNA polymerase I complex"/>
    <property type="evidence" value="ECO:0007669"/>
    <property type="project" value="TreeGrafter"/>
</dbReference>
<gene>
    <name evidence="15" type="ORF">BJ554DRAFT_7802</name>
</gene>
<evidence type="ECO:0000256" key="1">
    <source>
        <dbReference type="ARBA" id="ARBA00004123"/>
    </source>
</evidence>
<comment type="similarity">
    <text evidence="2">Belongs to the RNA polymerase beta' chain family.</text>
</comment>
<feature type="non-terminal residue" evidence="15">
    <location>
        <position position="665"/>
    </location>
</feature>
<comment type="catalytic activity">
    <reaction evidence="12">
        <text>RNA(n) + a ribonucleoside 5'-triphosphate = RNA(n+1) + diphosphate</text>
        <dbReference type="Rhea" id="RHEA:21248"/>
        <dbReference type="Rhea" id="RHEA-COMP:14527"/>
        <dbReference type="Rhea" id="RHEA-COMP:17342"/>
        <dbReference type="ChEBI" id="CHEBI:33019"/>
        <dbReference type="ChEBI" id="CHEBI:61557"/>
        <dbReference type="ChEBI" id="CHEBI:140395"/>
        <dbReference type="EC" id="2.7.7.6"/>
    </reaction>
</comment>
<dbReference type="PANTHER" id="PTHR19376:SF11">
    <property type="entry name" value="DNA-DIRECTED RNA POLYMERASE I SUBUNIT RPA1"/>
    <property type="match status" value="1"/>
</dbReference>
<dbReference type="SUPFAM" id="SSF64484">
    <property type="entry name" value="beta and beta-prime subunits of DNA dependent RNA-polymerase"/>
    <property type="match status" value="1"/>
</dbReference>
<dbReference type="GO" id="GO:0003899">
    <property type="term" value="F:DNA-directed RNA polymerase activity"/>
    <property type="evidence" value="ECO:0007669"/>
    <property type="project" value="UniProtKB-EC"/>
</dbReference>
<dbReference type="Pfam" id="PF00623">
    <property type="entry name" value="RNA_pol_Rpb1_2"/>
    <property type="match status" value="1"/>
</dbReference>
<feature type="region of interest" description="Disordered" evidence="13">
    <location>
        <begin position="323"/>
        <end position="346"/>
    </location>
</feature>
<evidence type="ECO:0000256" key="4">
    <source>
        <dbReference type="ARBA" id="ARBA00022478"/>
    </source>
</evidence>
<evidence type="ECO:0000256" key="12">
    <source>
        <dbReference type="ARBA" id="ARBA00048552"/>
    </source>
</evidence>
<organism evidence="15 16">
    <name type="scientific">Olpidium bornovanus</name>
    <dbReference type="NCBI Taxonomy" id="278681"/>
    <lineage>
        <taxon>Eukaryota</taxon>
        <taxon>Fungi</taxon>
        <taxon>Fungi incertae sedis</taxon>
        <taxon>Olpidiomycota</taxon>
        <taxon>Olpidiomycotina</taxon>
        <taxon>Olpidiomycetes</taxon>
        <taxon>Olpidiales</taxon>
        <taxon>Olpidiaceae</taxon>
        <taxon>Olpidium</taxon>
    </lineage>
</organism>
<dbReference type="GO" id="GO:0006351">
    <property type="term" value="P:DNA-templated transcription"/>
    <property type="evidence" value="ECO:0007669"/>
    <property type="project" value="InterPro"/>
</dbReference>
<evidence type="ECO:0000256" key="10">
    <source>
        <dbReference type="ARBA" id="ARBA00023163"/>
    </source>
</evidence>
<keyword evidence="8" id="KW-0862">Zinc</keyword>
<feature type="region of interest" description="Disordered" evidence="13">
    <location>
        <begin position="183"/>
        <end position="236"/>
    </location>
</feature>
<dbReference type="InterPro" id="IPR000722">
    <property type="entry name" value="RNA_pol_asu"/>
</dbReference>
<feature type="region of interest" description="Disordered" evidence="13">
    <location>
        <begin position="54"/>
        <end position="87"/>
    </location>
</feature>
<dbReference type="Proteomes" id="UP000673691">
    <property type="component" value="Unassembled WGS sequence"/>
</dbReference>
<feature type="compositionally biased region" description="Acidic residues" evidence="13">
    <location>
        <begin position="76"/>
        <end position="87"/>
    </location>
</feature>
<dbReference type="EMBL" id="JAEFCI010005621">
    <property type="protein sequence ID" value="KAG5460181.1"/>
    <property type="molecule type" value="Genomic_DNA"/>
</dbReference>